<evidence type="ECO:0000313" key="1">
    <source>
        <dbReference type="EMBL" id="MDN4173430.1"/>
    </source>
</evidence>
<keyword evidence="2" id="KW-1185">Reference proteome</keyword>
<dbReference type="SUPFAM" id="SSF53756">
    <property type="entry name" value="UDP-Glycosyltransferase/glycogen phosphorylase"/>
    <property type="match status" value="1"/>
</dbReference>
<dbReference type="EMBL" id="JAUHJQ010000003">
    <property type="protein sequence ID" value="MDN4173430.1"/>
    <property type="molecule type" value="Genomic_DNA"/>
</dbReference>
<dbReference type="Proteomes" id="UP001168620">
    <property type="component" value="Unassembled WGS sequence"/>
</dbReference>
<dbReference type="RefSeq" id="WP_300952538.1">
    <property type="nucleotide sequence ID" value="NZ_JAUHJQ010000003.1"/>
</dbReference>
<organism evidence="1 2">
    <name type="scientific">Nocardioides oceani</name>
    <dbReference type="NCBI Taxonomy" id="3058369"/>
    <lineage>
        <taxon>Bacteria</taxon>
        <taxon>Bacillati</taxon>
        <taxon>Actinomycetota</taxon>
        <taxon>Actinomycetes</taxon>
        <taxon>Propionibacteriales</taxon>
        <taxon>Nocardioidaceae</taxon>
        <taxon>Nocardioides</taxon>
    </lineage>
</organism>
<comment type="caution">
    <text evidence="1">The sequence shown here is derived from an EMBL/GenBank/DDBJ whole genome shotgun (WGS) entry which is preliminary data.</text>
</comment>
<evidence type="ECO:0008006" key="3">
    <source>
        <dbReference type="Google" id="ProtNLM"/>
    </source>
</evidence>
<gene>
    <name evidence="1" type="ORF">QWY28_10785</name>
</gene>
<name>A0ABT8FG77_9ACTN</name>
<accession>A0ABT8FG77</accession>
<evidence type="ECO:0000313" key="2">
    <source>
        <dbReference type="Proteomes" id="UP001168620"/>
    </source>
</evidence>
<reference evidence="1" key="1">
    <citation type="submission" date="2023-06" db="EMBL/GenBank/DDBJ databases">
        <title>Draft genome sequence of Nocardioides sp. SOB77.</title>
        <authorList>
            <person name="Zhang G."/>
        </authorList>
    </citation>
    <scope>NUCLEOTIDE SEQUENCE</scope>
    <source>
        <strain evidence="1">SOB77</strain>
    </source>
</reference>
<proteinExistence type="predicted"/>
<sequence length="355" mass="37354">MTDPAVPLQVVAGPRTHGVVEYAAQLARALGARSLVGGPDVLDGPVPDGPAHLHFTERLLGPTAAVSVRRVVDLCGRVPTTVTLHDVPQPWASEERVCAYAEVVRAAAGWAVSSHHEADLLRRALARVGADRGLPPGTVVHLPVVPAVPPASAVERPAARPVPDGPATLAALGFVYPDKGHRELLQAATELRARGRAVDVVCLGAPVEGHADLLDELHRRARAGGVGLTVTGWLPDDALAAAMVRATVPVSGHRHLSASASVNRWLAVGRRPLLLDGPYAREVAALRPGAHVLHDDAGLVPALQRALDDPSLTWLPDGYVPGPDLAASARQYAAWWASVHRTVPDPDRPVFVPFP</sequence>
<protein>
    <recommendedName>
        <fullName evidence="3">Glycosyltransferase</fullName>
    </recommendedName>
</protein>
<dbReference type="Gene3D" id="3.40.50.2000">
    <property type="entry name" value="Glycogen Phosphorylase B"/>
    <property type="match status" value="1"/>
</dbReference>